<evidence type="ECO:0000256" key="8">
    <source>
        <dbReference type="ARBA" id="ARBA00022842"/>
    </source>
</evidence>
<dbReference type="GO" id="GO:0052381">
    <property type="term" value="F:tRNA dimethylallyltransferase activity"/>
    <property type="evidence" value="ECO:0007669"/>
    <property type="project" value="UniProtKB-UniRule"/>
</dbReference>
<evidence type="ECO:0000313" key="15">
    <source>
        <dbReference type="Proteomes" id="UP000197050"/>
    </source>
</evidence>
<evidence type="ECO:0000256" key="4">
    <source>
        <dbReference type="ARBA" id="ARBA00022679"/>
    </source>
</evidence>
<dbReference type="PANTHER" id="PTHR11088">
    <property type="entry name" value="TRNA DIMETHYLALLYLTRANSFERASE"/>
    <property type="match status" value="1"/>
</dbReference>
<feature type="site" description="Interaction with substrate tRNA" evidence="10">
    <location>
        <position position="141"/>
    </location>
</feature>
<dbReference type="EC" id="2.5.1.75" evidence="10"/>
<protein>
    <recommendedName>
        <fullName evidence="10">tRNA dimethylallyltransferase</fullName>
        <ecNumber evidence="10">2.5.1.75</ecNumber>
    </recommendedName>
    <alternativeName>
        <fullName evidence="10">Dimethylallyl diphosphate:tRNA dimethylallyltransferase</fullName>
        <shortName evidence="10">DMAPP:tRNA dimethylallyltransferase</shortName>
        <shortName evidence="10">DMATase</shortName>
    </alternativeName>
    <alternativeName>
        <fullName evidence="10">Isopentenyl-diphosphate:tRNA isopentenyltransferase</fullName>
        <shortName evidence="10">IPP transferase</shortName>
        <shortName evidence="10">IPPT</shortName>
        <shortName evidence="10">IPTase</shortName>
    </alternativeName>
</protein>
<feature type="site" description="Interaction with substrate tRNA" evidence="10">
    <location>
        <position position="119"/>
    </location>
</feature>
<dbReference type="Pfam" id="PF01715">
    <property type="entry name" value="IPPT"/>
    <property type="match status" value="1"/>
</dbReference>
<evidence type="ECO:0000256" key="5">
    <source>
        <dbReference type="ARBA" id="ARBA00022694"/>
    </source>
</evidence>
<reference evidence="15" key="1">
    <citation type="submission" date="2017-06" db="EMBL/GenBank/DDBJ databases">
        <title>FDA dAtabase for Regulatory Grade micrObial Sequences (FDA-ARGOS): Supporting development and validation of Infectious Disease Dx tests.</title>
        <authorList>
            <person name="Minogue T."/>
            <person name="Wolcott M."/>
            <person name="Wasieloski L."/>
            <person name="Aguilar W."/>
            <person name="Moore D."/>
            <person name="Tallon L."/>
            <person name="Sadzewicz L."/>
            <person name="Sengamalay N."/>
            <person name="Ott S."/>
            <person name="Godinez A."/>
            <person name="Nagaraj S."/>
            <person name="Nadendla S."/>
            <person name="Geyer C."/>
            <person name="Sichtig H."/>
        </authorList>
    </citation>
    <scope>NUCLEOTIDE SEQUENCE [LARGE SCALE GENOMIC DNA]</scope>
    <source>
        <strain evidence="15">FDAARGOS_289</strain>
    </source>
</reference>
<dbReference type="NCBIfam" id="TIGR00174">
    <property type="entry name" value="miaA"/>
    <property type="match status" value="1"/>
</dbReference>
<dbReference type="Proteomes" id="UP000197050">
    <property type="component" value="Chromosome"/>
</dbReference>
<comment type="cofactor">
    <cofactor evidence="1 10">
        <name>Mg(2+)</name>
        <dbReference type="ChEBI" id="CHEBI:18420"/>
    </cofactor>
</comment>
<evidence type="ECO:0000256" key="7">
    <source>
        <dbReference type="ARBA" id="ARBA00022840"/>
    </source>
</evidence>
<dbReference type="Gene3D" id="1.10.20.140">
    <property type="match status" value="1"/>
</dbReference>
<evidence type="ECO:0000256" key="9">
    <source>
        <dbReference type="ARBA" id="ARBA00049563"/>
    </source>
</evidence>
<comment type="catalytic activity">
    <reaction evidence="9 10 11">
        <text>adenosine(37) in tRNA + dimethylallyl diphosphate = N(6)-dimethylallyladenosine(37) in tRNA + diphosphate</text>
        <dbReference type="Rhea" id="RHEA:26482"/>
        <dbReference type="Rhea" id="RHEA-COMP:10162"/>
        <dbReference type="Rhea" id="RHEA-COMP:10375"/>
        <dbReference type="ChEBI" id="CHEBI:33019"/>
        <dbReference type="ChEBI" id="CHEBI:57623"/>
        <dbReference type="ChEBI" id="CHEBI:74411"/>
        <dbReference type="ChEBI" id="CHEBI:74415"/>
        <dbReference type="EC" id="2.5.1.75"/>
    </reaction>
</comment>
<dbReference type="KEGG" id="bvc:CEP68_16320"/>
<keyword evidence="5 10" id="KW-0819">tRNA processing</keyword>
<feature type="binding site" evidence="10">
    <location>
        <begin position="30"/>
        <end position="35"/>
    </location>
    <ligand>
        <name>substrate</name>
    </ligand>
</feature>
<feature type="region of interest" description="Interaction with substrate tRNA" evidence="10">
    <location>
        <begin position="53"/>
        <end position="56"/>
    </location>
</feature>
<evidence type="ECO:0000256" key="3">
    <source>
        <dbReference type="ARBA" id="ARBA00005842"/>
    </source>
</evidence>
<dbReference type="HAMAP" id="MF_00185">
    <property type="entry name" value="IPP_trans"/>
    <property type="match status" value="1"/>
</dbReference>
<dbReference type="GeneID" id="34016124"/>
<sequence length="306" mass="33477">MMRAFYRPRTRLASHDLSQPPSITLIAGPTASGKSALALKMARETGAVIINADSQQLYADLRILTARPSAEDEAQADHLLYGVADAADAWSVGRWSRAVITLLDDLRDQGRPAILVGGTGLYFTSLTRGLADIPAVPSGVRDQMDADYTALGESGFRRGLAQIDPEAAQAIEQGDRQRLVRAMSVFIASGRALSAWKADTQPLLAPGSWIGWVREPQRQQLYANCDQRVDLMIDQGAIEEVQALVDRGLHPALPAMKAVGVRELAAYLSGDLARDDSIAALKQATRNYAKRQLTWFRNQTPEWRRA</sequence>
<comment type="similarity">
    <text evidence="3 10 13">Belongs to the IPP transferase family.</text>
</comment>
<dbReference type="EMBL" id="CP022048">
    <property type="protein sequence ID" value="ASE41274.1"/>
    <property type="molecule type" value="Genomic_DNA"/>
</dbReference>
<evidence type="ECO:0000256" key="6">
    <source>
        <dbReference type="ARBA" id="ARBA00022741"/>
    </source>
</evidence>
<dbReference type="GO" id="GO:0005524">
    <property type="term" value="F:ATP binding"/>
    <property type="evidence" value="ECO:0007669"/>
    <property type="project" value="UniProtKB-UniRule"/>
</dbReference>
<evidence type="ECO:0000256" key="13">
    <source>
        <dbReference type="RuleBase" id="RU003785"/>
    </source>
</evidence>
<evidence type="ECO:0000313" key="14">
    <source>
        <dbReference type="EMBL" id="ASE41274.1"/>
    </source>
</evidence>
<keyword evidence="6 10" id="KW-0547">Nucleotide-binding</keyword>
<keyword evidence="4 10" id="KW-0808">Transferase</keyword>
<evidence type="ECO:0000256" key="11">
    <source>
        <dbReference type="RuleBase" id="RU003783"/>
    </source>
</evidence>
<dbReference type="GO" id="GO:0006400">
    <property type="term" value="P:tRNA modification"/>
    <property type="evidence" value="ECO:0007669"/>
    <property type="project" value="TreeGrafter"/>
</dbReference>
<evidence type="ECO:0000256" key="1">
    <source>
        <dbReference type="ARBA" id="ARBA00001946"/>
    </source>
</evidence>
<feature type="binding site" evidence="10">
    <location>
        <begin position="28"/>
        <end position="35"/>
    </location>
    <ligand>
        <name>ATP</name>
        <dbReference type="ChEBI" id="CHEBI:30616"/>
    </ligand>
</feature>
<dbReference type="InterPro" id="IPR039657">
    <property type="entry name" value="Dimethylallyltransferase"/>
</dbReference>
<feature type="region of interest" description="Interaction with substrate tRNA" evidence="10">
    <location>
        <begin position="177"/>
        <end position="181"/>
    </location>
</feature>
<keyword evidence="8 10" id="KW-0460">Magnesium</keyword>
<dbReference type="RefSeq" id="WP_084375290.1">
    <property type="nucleotide sequence ID" value="NZ_CP022048.2"/>
</dbReference>
<gene>
    <name evidence="10" type="primary">miaA</name>
    <name evidence="14" type="ORF">CEP68_16320</name>
</gene>
<dbReference type="Gene3D" id="3.40.50.300">
    <property type="entry name" value="P-loop containing nucleotide triphosphate hydrolases"/>
    <property type="match status" value="1"/>
</dbReference>
<accession>A0A1Z3UE70</accession>
<comment type="caution">
    <text evidence="10">Lacks conserved residue(s) required for the propagation of feature annotation.</text>
</comment>
<evidence type="ECO:0000256" key="10">
    <source>
        <dbReference type="HAMAP-Rule" id="MF_00185"/>
    </source>
</evidence>
<dbReference type="InterPro" id="IPR027417">
    <property type="entry name" value="P-loop_NTPase"/>
</dbReference>
<evidence type="ECO:0000256" key="12">
    <source>
        <dbReference type="RuleBase" id="RU003784"/>
    </source>
</evidence>
<organism evidence="14 15">
    <name type="scientific">Brevundimonas vesicularis</name>
    <name type="common">Pseudomonas vesicularis</name>
    <dbReference type="NCBI Taxonomy" id="41276"/>
    <lineage>
        <taxon>Bacteria</taxon>
        <taxon>Pseudomonadati</taxon>
        <taxon>Pseudomonadota</taxon>
        <taxon>Alphaproteobacteria</taxon>
        <taxon>Caulobacterales</taxon>
        <taxon>Caulobacteraceae</taxon>
        <taxon>Brevundimonas</taxon>
    </lineage>
</organism>
<comment type="subunit">
    <text evidence="10">Monomer.</text>
</comment>
<dbReference type="AlphaFoldDB" id="A0A1Z3UE70"/>
<comment type="function">
    <text evidence="2 10 12">Catalyzes the transfer of a dimethylallyl group onto the adenine at position 37 in tRNAs that read codons beginning with uridine, leading to the formation of N6-(dimethylallyl)adenosine (i(6)A).</text>
</comment>
<name>A0A1Z3UE70_BREVE</name>
<dbReference type="PANTHER" id="PTHR11088:SF60">
    <property type="entry name" value="TRNA DIMETHYLALLYLTRANSFERASE"/>
    <property type="match status" value="1"/>
</dbReference>
<dbReference type="InterPro" id="IPR018022">
    <property type="entry name" value="IPT"/>
</dbReference>
<proteinExistence type="inferred from homology"/>
<dbReference type="SUPFAM" id="SSF52540">
    <property type="entry name" value="P-loop containing nucleoside triphosphate hydrolases"/>
    <property type="match status" value="1"/>
</dbReference>
<evidence type="ECO:0000256" key="2">
    <source>
        <dbReference type="ARBA" id="ARBA00003213"/>
    </source>
</evidence>
<keyword evidence="7 10" id="KW-0067">ATP-binding</keyword>